<gene>
    <name evidence="2" type="ORF">H920_00279</name>
</gene>
<keyword evidence="3" id="KW-1185">Reference proteome</keyword>
<dbReference type="Proteomes" id="UP000028990">
    <property type="component" value="Unassembled WGS sequence"/>
</dbReference>
<organism evidence="2 3">
    <name type="scientific">Fukomys damarensis</name>
    <name type="common">Damaraland mole rat</name>
    <name type="synonym">Cryptomys damarensis</name>
    <dbReference type="NCBI Taxonomy" id="885580"/>
    <lineage>
        <taxon>Eukaryota</taxon>
        <taxon>Metazoa</taxon>
        <taxon>Chordata</taxon>
        <taxon>Craniata</taxon>
        <taxon>Vertebrata</taxon>
        <taxon>Euteleostomi</taxon>
        <taxon>Mammalia</taxon>
        <taxon>Eutheria</taxon>
        <taxon>Euarchontoglires</taxon>
        <taxon>Glires</taxon>
        <taxon>Rodentia</taxon>
        <taxon>Hystricomorpha</taxon>
        <taxon>Bathyergidae</taxon>
        <taxon>Fukomys</taxon>
    </lineage>
</organism>
<reference evidence="2 3" key="1">
    <citation type="submission" date="2013-11" db="EMBL/GenBank/DDBJ databases">
        <title>The Damaraland mole rat (Fukomys damarensis) genome and evolution of African mole rats.</title>
        <authorList>
            <person name="Gladyshev V.N."/>
            <person name="Fang X."/>
        </authorList>
    </citation>
    <scope>NUCLEOTIDE SEQUENCE [LARGE SCALE GENOMIC DNA]</scope>
    <source>
        <tissue evidence="2">Liver</tissue>
    </source>
</reference>
<proteinExistence type="predicted"/>
<protein>
    <submittedName>
        <fullName evidence="2">Uncharacterized protein</fullName>
    </submittedName>
</protein>
<dbReference type="AlphaFoldDB" id="A0A091E4Q1"/>
<dbReference type="EMBL" id="KN120547">
    <property type="protein sequence ID" value="KFO38327.1"/>
    <property type="molecule type" value="Genomic_DNA"/>
</dbReference>
<name>A0A091E4Q1_FUKDA</name>
<sequence>MVMVTAKIRAPLQRIAAILSNRKDLISSSDDNSQVHIRKTNCSNQQPMILENQQPTIFPSRSLFMPLATILRSSPYQNQEATSRAPLLPPHPQSPHTLRSARHLRDHAVHPHPTVPTVTLTTTATSVSHHQHPIVTTTTASVPSAPTLTSATLPHNHNPVAIIVIIITPPTATTIISVPAPLLENVAARQPPEEARALRAPRCGFRFVCTHSASGIPLYVDWHRHITTPPKLGAL</sequence>
<evidence type="ECO:0000256" key="1">
    <source>
        <dbReference type="SAM" id="MobiDB-lite"/>
    </source>
</evidence>
<feature type="region of interest" description="Disordered" evidence="1">
    <location>
        <begin position="76"/>
        <end position="101"/>
    </location>
</feature>
<evidence type="ECO:0000313" key="3">
    <source>
        <dbReference type="Proteomes" id="UP000028990"/>
    </source>
</evidence>
<accession>A0A091E4Q1</accession>
<evidence type="ECO:0000313" key="2">
    <source>
        <dbReference type="EMBL" id="KFO38327.1"/>
    </source>
</evidence>